<dbReference type="InterPro" id="IPR011055">
    <property type="entry name" value="Dup_hybrid_motif"/>
</dbReference>
<dbReference type="SMART" id="SM00257">
    <property type="entry name" value="LysM"/>
    <property type="match status" value="1"/>
</dbReference>
<dbReference type="InterPro" id="IPR036779">
    <property type="entry name" value="LysM_dom_sf"/>
</dbReference>
<feature type="coiled-coil region" evidence="1">
    <location>
        <begin position="153"/>
        <end position="181"/>
    </location>
</feature>
<dbReference type="PANTHER" id="PTHR21666:SF270">
    <property type="entry name" value="MUREIN HYDROLASE ACTIVATOR ENVC"/>
    <property type="match status" value="1"/>
</dbReference>
<evidence type="ECO:0000259" key="4">
    <source>
        <dbReference type="PROSITE" id="PS51782"/>
    </source>
</evidence>
<feature type="chain" id="PRO_5035151555" evidence="3">
    <location>
        <begin position="23"/>
        <end position="372"/>
    </location>
</feature>
<gene>
    <name evidence="5" type="ORF">J0H12_05665</name>
</gene>
<dbReference type="InterPro" id="IPR050570">
    <property type="entry name" value="Cell_wall_metabolism_enzyme"/>
</dbReference>
<evidence type="ECO:0000256" key="3">
    <source>
        <dbReference type="SAM" id="SignalP"/>
    </source>
</evidence>
<dbReference type="InterPro" id="IPR016047">
    <property type="entry name" value="M23ase_b-sheet_dom"/>
</dbReference>
<name>A0A8J7TV54_9PROT</name>
<dbReference type="GO" id="GO:0004222">
    <property type="term" value="F:metalloendopeptidase activity"/>
    <property type="evidence" value="ECO:0007669"/>
    <property type="project" value="TreeGrafter"/>
</dbReference>
<dbReference type="Gene3D" id="2.70.70.10">
    <property type="entry name" value="Glucose Permease (Domain IIA)"/>
    <property type="match status" value="1"/>
</dbReference>
<dbReference type="PROSITE" id="PS51257">
    <property type="entry name" value="PROKAR_LIPOPROTEIN"/>
    <property type="match status" value="1"/>
</dbReference>
<dbReference type="CDD" id="cd00118">
    <property type="entry name" value="LysM"/>
    <property type="match status" value="1"/>
</dbReference>
<dbReference type="Gene3D" id="3.10.350.10">
    <property type="entry name" value="LysM domain"/>
    <property type="match status" value="1"/>
</dbReference>
<feature type="region of interest" description="Disordered" evidence="2">
    <location>
        <begin position="117"/>
        <end position="140"/>
    </location>
</feature>
<accession>A0A8J7TV54</accession>
<keyword evidence="3" id="KW-0732">Signal</keyword>
<dbReference type="SUPFAM" id="SSF54106">
    <property type="entry name" value="LysM domain"/>
    <property type="match status" value="1"/>
</dbReference>
<dbReference type="EMBL" id="JAFKGL010000022">
    <property type="protein sequence ID" value="MBN9413391.1"/>
    <property type="molecule type" value="Genomic_DNA"/>
</dbReference>
<dbReference type="PROSITE" id="PS51782">
    <property type="entry name" value="LYSM"/>
    <property type="match status" value="1"/>
</dbReference>
<evidence type="ECO:0000256" key="2">
    <source>
        <dbReference type="SAM" id="MobiDB-lite"/>
    </source>
</evidence>
<comment type="caution">
    <text evidence="5">The sequence shown here is derived from an EMBL/GenBank/DDBJ whole genome shotgun (WGS) entry which is preliminary data.</text>
</comment>
<dbReference type="Pfam" id="PF01551">
    <property type="entry name" value="Peptidase_M23"/>
    <property type="match status" value="1"/>
</dbReference>
<dbReference type="Pfam" id="PF01476">
    <property type="entry name" value="LysM"/>
    <property type="match status" value="1"/>
</dbReference>
<reference evidence="5" key="1">
    <citation type="submission" date="2021-02" db="EMBL/GenBank/DDBJ databases">
        <title>Thiocyanate and organic carbon inputs drive convergent selection for specific autotrophic Afipia and Thiobacillus strains within complex microbiomes.</title>
        <authorList>
            <person name="Huddy R.J."/>
            <person name="Sachdeva R."/>
            <person name="Kadzinga F."/>
            <person name="Kantor R.S."/>
            <person name="Harrison S.T.L."/>
            <person name="Banfield J.F."/>
        </authorList>
    </citation>
    <scope>NUCLEOTIDE SEQUENCE</scope>
    <source>
        <strain evidence="5">SCN18_10_11_15_R4_P_38_20</strain>
    </source>
</reference>
<feature type="compositionally biased region" description="Polar residues" evidence="2">
    <location>
        <begin position="36"/>
        <end position="54"/>
    </location>
</feature>
<dbReference type="InterPro" id="IPR018392">
    <property type="entry name" value="LysM"/>
</dbReference>
<protein>
    <submittedName>
        <fullName evidence="5">M23 family metallopeptidase</fullName>
    </submittedName>
</protein>
<dbReference type="CDD" id="cd12797">
    <property type="entry name" value="M23_peptidase"/>
    <property type="match status" value="1"/>
</dbReference>
<evidence type="ECO:0000256" key="1">
    <source>
        <dbReference type="SAM" id="Coils"/>
    </source>
</evidence>
<sequence length="372" mass="40790">MKKINSSLLLLFVLLLTSCASRKGPPAPVSYGRTPVPSSNLQSSPSLTPKLRTSPQLDLKSNTIRVEENETLVTIAKKTGVAAYQLIALNNLKEPYTLKPGQQLRLTEDAPVNESFSVIEEPSSQEELEEETNNDLKSTSTILPVSKPKRKLTEAEQDLLASLQREKKAMTQENHEEIEQERTHSLLLTSDKAKKKKAPIEIEQPFVPEEDLTQVDPTLPSQIEETLTIQEEAAPHPKKSPSKNSTPKFSWPVKGKIISSFGPGEGTLQNDGINIAAPKGTPILAIEEGTVVYAGNEMQGFGNLILLKHPGGWMSSYGHAAKLLVERGAKVQKGQSIALVGNTGSVNEPQLHFELRNMQKNGKVVNPQLYLE</sequence>
<dbReference type="PANTHER" id="PTHR21666">
    <property type="entry name" value="PEPTIDASE-RELATED"/>
    <property type="match status" value="1"/>
</dbReference>
<feature type="signal peptide" evidence="3">
    <location>
        <begin position="1"/>
        <end position="22"/>
    </location>
</feature>
<keyword evidence="1" id="KW-0175">Coiled coil</keyword>
<dbReference type="Proteomes" id="UP000664414">
    <property type="component" value="Unassembled WGS sequence"/>
</dbReference>
<proteinExistence type="predicted"/>
<evidence type="ECO:0000313" key="5">
    <source>
        <dbReference type="EMBL" id="MBN9413391.1"/>
    </source>
</evidence>
<evidence type="ECO:0000313" key="6">
    <source>
        <dbReference type="Proteomes" id="UP000664414"/>
    </source>
</evidence>
<feature type="compositionally biased region" description="Acidic residues" evidence="2">
    <location>
        <begin position="123"/>
        <end position="133"/>
    </location>
</feature>
<feature type="region of interest" description="Disordered" evidence="2">
    <location>
        <begin position="25"/>
        <end position="54"/>
    </location>
</feature>
<dbReference type="SUPFAM" id="SSF51261">
    <property type="entry name" value="Duplicated hybrid motif"/>
    <property type="match status" value="1"/>
</dbReference>
<dbReference type="AlphaFoldDB" id="A0A8J7TV54"/>
<feature type="domain" description="LysM" evidence="4">
    <location>
        <begin position="62"/>
        <end position="106"/>
    </location>
</feature>
<organism evidence="5 6">
    <name type="scientific">Candidatus Paracaedimonas acanthamoebae</name>
    <dbReference type="NCBI Taxonomy" id="244581"/>
    <lineage>
        <taxon>Bacteria</taxon>
        <taxon>Pseudomonadati</taxon>
        <taxon>Pseudomonadota</taxon>
        <taxon>Alphaproteobacteria</taxon>
        <taxon>Holosporales</taxon>
        <taxon>Caedimonadaceae</taxon>
        <taxon>Candidatus Paracaedimonas</taxon>
    </lineage>
</organism>